<organism evidence="14 15">
    <name type="scientific">Caenorhabditis auriculariae</name>
    <dbReference type="NCBI Taxonomy" id="2777116"/>
    <lineage>
        <taxon>Eukaryota</taxon>
        <taxon>Metazoa</taxon>
        <taxon>Ecdysozoa</taxon>
        <taxon>Nematoda</taxon>
        <taxon>Chromadorea</taxon>
        <taxon>Rhabditida</taxon>
        <taxon>Rhabditina</taxon>
        <taxon>Rhabditomorpha</taxon>
        <taxon>Rhabditoidea</taxon>
        <taxon>Rhabditidae</taxon>
        <taxon>Peloderinae</taxon>
        <taxon>Caenorhabditis</taxon>
    </lineage>
</organism>
<comment type="caution">
    <text evidence="14">The sequence shown here is derived from an EMBL/GenBank/DDBJ whole genome shotgun (WGS) entry which is preliminary data.</text>
</comment>
<dbReference type="EMBL" id="CAJGYM010000019">
    <property type="protein sequence ID" value="CAD6191142.1"/>
    <property type="molecule type" value="Genomic_DNA"/>
</dbReference>
<dbReference type="Pfam" id="PF00001">
    <property type="entry name" value="7tm_1"/>
    <property type="match status" value="2"/>
</dbReference>
<dbReference type="GO" id="GO:0046933">
    <property type="term" value="F:proton-transporting ATP synthase activity, rotational mechanism"/>
    <property type="evidence" value="ECO:0007669"/>
    <property type="project" value="TreeGrafter"/>
</dbReference>
<evidence type="ECO:0000256" key="9">
    <source>
        <dbReference type="ARBA" id="ARBA00023065"/>
    </source>
</evidence>
<keyword evidence="5 12" id="KW-0812">Transmembrane</keyword>
<dbReference type="Proteomes" id="UP000835052">
    <property type="component" value="Unassembled WGS sequence"/>
</dbReference>
<evidence type="ECO:0000256" key="3">
    <source>
        <dbReference type="ARBA" id="ARBA00022448"/>
    </source>
</evidence>
<dbReference type="AlphaFoldDB" id="A0A8S1H7K0"/>
<comment type="similarity">
    <text evidence="2">Belongs to the eukaryotic ATPase B chain family.</text>
</comment>
<feature type="transmembrane region" description="Helical" evidence="12">
    <location>
        <begin position="271"/>
        <end position="292"/>
    </location>
</feature>
<name>A0A8S1H7K0_9PELO</name>
<keyword evidence="10" id="KW-0496">Mitochondrion</keyword>
<reference evidence="14" key="1">
    <citation type="submission" date="2020-10" db="EMBL/GenBank/DDBJ databases">
        <authorList>
            <person name="Kikuchi T."/>
        </authorList>
    </citation>
    <scope>NUCLEOTIDE SEQUENCE</scope>
    <source>
        <strain evidence="14">NKZ352</strain>
    </source>
</reference>
<dbReference type="PANTHER" id="PTHR12733:SF3">
    <property type="entry name" value="ATP SYNTHASE F(0) COMPLEX SUBUNIT B1, MITOCHONDRIAL"/>
    <property type="match status" value="1"/>
</dbReference>
<keyword evidence="11 12" id="KW-0472">Membrane</keyword>
<evidence type="ECO:0000256" key="7">
    <source>
        <dbReference type="ARBA" id="ARBA00022792"/>
    </source>
</evidence>
<dbReference type="SUPFAM" id="SSF161060">
    <property type="entry name" value="ATP synthase B chain-like"/>
    <property type="match status" value="1"/>
</dbReference>
<feature type="domain" description="G-protein coupled receptors family 1 profile" evidence="13">
    <location>
        <begin position="99"/>
        <end position="138"/>
    </location>
</feature>
<accession>A0A8S1H7K0</accession>
<dbReference type="InterPro" id="IPR013837">
    <property type="entry name" value="ATP_synth_F0_suB"/>
</dbReference>
<keyword evidence="6" id="KW-0375">Hydrogen ion transport</keyword>
<comment type="subcellular location">
    <subcellularLocation>
        <location evidence="1">Mitochondrion inner membrane</location>
    </subcellularLocation>
</comment>
<evidence type="ECO:0000256" key="10">
    <source>
        <dbReference type="ARBA" id="ARBA00023128"/>
    </source>
</evidence>
<feature type="transmembrane region" description="Helical" evidence="12">
    <location>
        <begin position="162"/>
        <end position="180"/>
    </location>
</feature>
<proteinExistence type="inferred from homology"/>
<dbReference type="Pfam" id="PF05405">
    <property type="entry name" value="Mt_ATP-synt_B"/>
    <property type="match status" value="1"/>
</dbReference>
<gene>
    <name evidence="14" type="ORF">CAUJ_LOCUS7061</name>
</gene>
<dbReference type="GO" id="GO:0045259">
    <property type="term" value="C:proton-transporting ATP synthase complex"/>
    <property type="evidence" value="ECO:0007669"/>
    <property type="project" value="UniProtKB-KW"/>
</dbReference>
<dbReference type="InterPro" id="IPR000276">
    <property type="entry name" value="GPCR_Rhodpsn"/>
</dbReference>
<feature type="transmembrane region" description="Helical" evidence="12">
    <location>
        <begin position="83"/>
        <end position="108"/>
    </location>
</feature>
<evidence type="ECO:0000256" key="12">
    <source>
        <dbReference type="SAM" id="Phobius"/>
    </source>
</evidence>
<evidence type="ECO:0000256" key="6">
    <source>
        <dbReference type="ARBA" id="ARBA00022781"/>
    </source>
</evidence>
<dbReference type="SUPFAM" id="SSF81321">
    <property type="entry name" value="Family A G protein-coupled receptor-like"/>
    <property type="match status" value="1"/>
</dbReference>
<dbReference type="PROSITE" id="PS50262">
    <property type="entry name" value="G_PROTEIN_RECEP_F1_2"/>
    <property type="match status" value="2"/>
</dbReference>
<dbReference type="GO" id="GO:0004930">
    <property type="term" value="F:G protein-coupled receptor activity"/>
    <property type="evidence" value="ECO:0007669"/>
    <property type="project" value="InterPro"/>
</dbReference>
<dbReference type="Gene3D" id="1.20.5.2210">
    <property type="match status" value="1"/>
</dbReference>
<dbReference type="PANTHER" id="PTHR12733">
    <property type="entry name" value="MITOCHONDRIAL ATP SYNTHASE B CHAIN"/>
    <property type="match status" value="1"/>
</dbReference>
<dbReference type="InterPro" id="IPR008688">
    <property type="entry name" value="ATP_synth_Bsub_B/MI25"/>
</dbReference>
<evidence type="ECO:0000256" key="1">
    <source>
        <dbReference type="ARBA" id="ARBA00004273"/>
    </source>
</evidence>
<evidence type="ECO:0000256" key="4">
    <source>
        <dbReference type="ARBA" id="ARBA00022547"/>
    </source>
</evidence>
<dbReference type="OrthoDB" id="67388at2759"/>
<keyword evidence="8 12" id="KW-1133">Transmembrane helix</keyword>
<dbReference type="GO" id="GO:0005743">
    <property type="term" value="C:mitochondrial inner membrane"/>
    <property type="evidence" value="ECO:0007669"/>
    <property type="project" value="UniProtKB-SubCell"/>
</dbReference>
<keyword evidence="9" id="KW-0406">Ion transport</keyword>
<evidence type="ECO:0000313" key="15">
    <source>
        <dbReference type="Proteomes" id="UP000835052"/>
    </source>
</evidence>
<evidence type="ECO:0000259" key="13">
    <source>
        <dbReference type="PROSITE" id="PS50262"/>
    </source>
</evidence>
<keyword evidence="7" id="KW-0999">Mitochondrion inner membrane</keyword>
<feature type="domain" description="G-protein coupled receptors family 1 profile" evidence="13">
    <location>
        <begin position="156"/>
        <end position="332"/>
    </location>
</feature>
<feature type="transmembrane region" description="Helical" evidence="12">
    <location>
        <begin position="186"/>
        <end position="206"/>
    </location>
</feature>
<feature type="transmembrane region" description="Helical" evidence="12">
    <location>
        <begin position="120"/>
        <end position="141"/>
    </location>
</feature>
<keyword evidence="15" id="KW-1185">Reference proteome</keyword>
<feature type="transmembrane region" description="Helical" evidence="12">
    <location>
        <begin position="312"/>
        <end position="334"/>
    </location>
</feature>
<evidence type="ECO:0000256" key="11">
    <source>
        <dbReference type="ARBA" id="ARBA00023136"/>
    </source>
</evidence>
<evidence type="ECO:0000313" key="14">
    <source>
        <dbReference type="EMBL" id="CAD6191142.1"/>
    </source>
</evidence>
<evidence type="ECO:0000256" key="5">
    <source>
        <dbReference type="ARBA" id="ARBA00022692"/>
    </source>
</evidence>
<evidence type="ECO:0000256" key="8">
    <source>
        <dbReference type="ARBA" id="ARBA00022989"/>
    </source>
</evidence>
<keyword evidence="4" id="KW-0138">CF(0)</keyword>
<dbReference type="InterPro" id="IPR017452">
    <property type="entry name" value="GPCR_Rhodpsn_7TM"/>
</dbReference>
<dbReference type="Gene3D" id="1.20.1070.10">
    <property type="entry name" value="Rhodopsin 7-helix transmembrane proteins"/>
    <property type="match status" value="2"/>
</dbReference>
<keyword evidence="3" id="KW-0813">Transport</keyword>
<evidence type="ECO:0000256" key="2">
    <source>
        <dbReference type="ARBA" id="ARBA00007479"/>
    </source>
</evidence>
<sequence>MEIDENFLSDLRVSTAQALNDLQTELYPGGNISEFMGNIRLHCHREDVAEIARQTLVLWLHANSSTVGQSFASDDSLPILAKAFLSVIFVIVGCIGLVGNVLTVLVIYNTASLHSHTNYFLASLACSDLCLIVIGVPFDLFHIWRNGEPLLIAGYCSFTSKVLMLIYGIWIVAAIPSIYIGLRLTMIVTFVLPLIFIIFCYIRILATLNEVSAATTVHTPVGTTNSDSSQLVCCEGNLPVRGSTHSNVQHFPLTVHSRNYSTPRSQQAQKMVIKMLVTVTSVFFLCYLPYHLQRLIVQYTKQNCKSSIFCLLLYPITGLLQYISATLNPIFYNLMSGTRMSLSRLAPVGQNARIVIIPARFAHHAVTPVTAAPADDTPNFFQKIALRFKGVPLKGETHAPKSMFDDVGKEWSAPEPLPAIPKDFKEHPDRDLVNYPYPARPMYPPKTRVLMIPDSWFTAFHKVTGVSGPYLFYGGLFAFLVNKELWVYEEQGHMTVGWILFYLLISRSVGFKIDNWLYGEYQNRMNYFKGLIAEDLKDAVEFRKTSAAQTESLNAIKEALPNALKESMQLQLEATYRKNVETISTELKRRLDYLKQTEETKARF</sequence>
<dbReference type="PRINTS" id="PR00237">
    <property type="entry name" value="GPCRRHODOPSN"/>
</dbReference>
<protein>
    <recommendedName>
        <fullName evidence="13">G-protein coupled receptors family 1 profile domain-containing protein</fullName>
    </recommendedName>
</protein>